<feature type="transmembrane region" description="Helical" evidence="8">
    <location>
        <begin position="250"/>
        <end position="270"/>
    </location>
</feature>
<evidence type="ECO:0000259" key="9">
    <source>
        <dbReference type="PROSITE" id="PS51012"/>
    </source>
</evidence>
<dbReference type="GO" id="GO:0140359">
    <property type="term" value="F:ABC-type transporter activity"/>
    <property type="evidence" value="ECO:0007669"/>
    <property type="project" value="InterPro"/>
</dbReference>
<feature type="transmembrane region" description="Helical" evidence="8">
    <location>
        <begin position="219"/>
        <end position="244"/>
    </location>
</feature>
<evidence type="ECO:0000256" key="2">
    <source>
        <dbReference type="ARBA" id="ARBA00007783"/>
    </source>
</evidence>
<dbReference type="PROSITE" id="PS51012">
    <property type="entry name" value="ABC_TM2"/>
    <property type="match status" value="1"/>
</dbReference>
<name>F4XN30_9CYAN</name>
<feature type="transmembrane region" description="Helical" evidence="8">
    <location>
        <begin position="334"/>
        <end position="358"/>
    </location>
</feature>
<dbReference type="Pfam" id="PF12698">
    <property type="entry name" value="ABC2_membrane_3"/>
    <property type="match status" value="1"/>
</dbReference>
<accession>F4XN30</accession>
<dbReference type="HOGENOM" id="CLU_039483_8_3_3"/>
<dbReference type="EMBL" id="GL890840">
    <property type="protein sequence ID" value="EGJ34089.1"/>
    <property type="molecule type" value="Genomic_DNA"/>
</dbReference>
<dbReference type="AlphaFoldDB" id="F4XN30"/>
<feature type="transmembrane region" description="Helical" evidence="8">
    <location>
        <begin position="277"/>
        <end position="299"/>
    </location>
</feature>
<comment type="subcellular location">
    <subcellularLocation>
        <location evidence="1">Cell membrane</location>
        <topology evidence="1">Multi-pass membrane protein</topology>
    </subcellularLocation>
</comment>
<evidence type="ECO:0000256" key="6">
    <source>
        <dbReference type="ARBA" id="ARBA00022989"/>
    </source>
</evidence>
<reference evidence="11" key="1">
    <citation type="journal article" date="2011" name="Proc. Natl. Acad. Sci. U.S.A.">
        <title>Genomic insights into the physiology and ecology of the marine filamentous cyanobacterium Lyngbya majuscula.</title>
        <authorList>
            <person name="Jones A.C."/>
            <person name="Monroe E.A."/>
            <person name="Podell S."/>
            <person name="Hess W.R."/>
            <person name="Klages S."/>
            <person name="Esquenazi E."/>
            <person name="Niessen S."/>
            <person name="Hoover H."/>
            <person name="Rothmann M."/>
            <person name="Lasken R.S."/>
            <person name="Yates J.R.III."/>
            <person name="Reinhardt R."/>
            <person name="Kube M."/>
            <person name="Burkart M.D."/>
            <person name="Allen E.E."/>
            <person name="Dorrestein P.C."/>
            <person name="Gerwick W.H."/>
            <person name="Gerwick L."/>
        </authorList>
    </citation>
    <scope>NUCLEOTIDE SEQUENCE [LARGE SCALE GENOMIC DNA]</scope>
    <source>
        <strain evidence="11">3L</strain>
    </source>
</reference>
<dbReference type="eggNOG" id="COG0842">
    <property type="taxonomic scope" value="Bacteria"/>
</dbReference>
<evidence type="ECO:0000256" key="5">
    <source>
        <dbReference type="ARBA" id="ARBA00022692"/>
    </source>
</evidence>
<sequence>MDRILAQCIKELAQFRRDRLGAALVFLLPLMTMLIFGFAIRLEIKDVPLAVRDFDNSPLSRAYIEQVFATNQFKPVAATTTDGIDLLDRGIAQAIVVIPPDFSRQLKKGKTNAMQVLIDGTDVNNARVIQNSLRATTQFFLEKQGFQNQRPDVVAHIRIWFNPGRRESLYIVPGVYAIVLFTYPALVAAIAVVREKEQGTLVQVKASGISAWEFLIGKALAYVLISIGEAVLLMGLGGLLFDLWPVANPWPLLVGTGLFLMVSVVYGLLVGVYSKQALVAVQSVMNTGLLAAVWLSGFLYPVKNIPWPLSLVANIVAARYYIELTRDAFLVGAGWLRIGHVIPILFLLTIGMFMLSWWRIRQR</sequence>
<dbReference type="OrthoDB" id="9808686at2"/>
<dbReference type="InterPro" id="IPR013525">
    <property type="entry name" value="ABC2_TM"/>
</dbReference>
<feature type="transmembrane region" description="Helical" evidence="8">
    <location>
        <begin position="170"/>
        <end position="193"/>
    </location>
</feature>
<dbReference type="Proteomes" id="UP000003959">
    <property type="component" value="Unassembled WGS sequence"/>
</dbReference>
<keyword evidence="4" id="KW-1003">Cell membrane</keyword>
<dbReference type="PANTHER" id="PTHR30294">
    <property type="entry name" value="MEMBRANE COMPONENT OF ABC TRANSPORTER YHHJ-RELATED"/>
    <property type="match status" value="1"/>
</dbReference>
<keyword evidence="3" id="KW-0813">Transport</keyword>
<evidence type="ECO:0000313" key="11">
    <source>
        <dbReference type="Proteomes" id="UP000003959"/>
    </source>
</evidence>
<evidence type="ECO:0000256" key="1">
    <source>
        <dbReference type="ARBA" id="ARBA00004651"/>
    </source>
</evidence>
<keyword evidence="5 8" id="KW-0812">Transmembrane</keyword>
<keyword evidence="7 8" id="KW-0472">Membrane</keyword>
<dbReference type="InterPro" id="IPR047817">
    <property type="entry name" value="ABC2_TM_bact-type"/>
</dbReference>
<dbReference type="PANTHER" id="PTHR30294:SF29">
    <property type="entry name" value="MULTIDRUG ABC TRANSPORTER PERMEASE YBHS-RELATED"/>
    <property type="match status" value="1"/>
</dbReference>
<feature type="domain" description="ABC transmembrane type-2" evidence="9">
    <location>
        <begin position="126"/>
        <end position="363"/>
    </location>
</feature>
<keyword evidence="11" id="KW-1185">Reference proteome</keyword>
<dbReference type="GO" id="GO:0005886">
    <property type="term" value="C:plasma membrane"/>
    <property type="evidence" value="ECO:0007669"/>
    <property type="project" value="UniProtKB-SubCell"/>
</dbReference>
<comment type="similarity">
    <text evidence="2">Belongs to the ABC-2 integral membrane protein family.</text>
</comment>
<dbReference type="InterPro" id="IPR051449">
    <property type="entry name" value="ABC-2_transporter_component"/>
</dbReference>
<evidence type="ECO:0000256" key="4">
    <source>
        <dbReference type="ARBA" id="ARBA00022475"/>
    </source>
</evidence>
<dbReference type="RefSeq" id="WP_008181191.1">
    <property type="nucleotide sequence ID" value="NZ_GL890840.1"/>
</dbReference>
<evidence type="ECO:0000313" key="10">
    <source>
        <dbReference type="EMBL" id="EGJ34089.1"/>
    </source>
</evidence>
<proteinExistence type="inferred from homology"/>
<gene>
    <name evidence="10" type="ORF">LYNGBM3L_23360</name>
</gene>
<evidence type="ECO:0000256" key="7">
    <source>
        <dbReference type="ARBA" id="ARBA00023136"/>
    </source>
</evidence>
<dbReference type="Gene3D" id="3.40.1710.10">
    <property type="entry name" value="abc type-2 transporter like domain"/>
    <property type="match status" value="1"/>
</dbReference>
<organism evidence="10 11">
    <name type="scientific">Moorena producens 3L</name>
    <dbReference type="NCBI Taxonomy" id="489825"/>
    <lineage>
        <taxon>Bacteria</taxon>
        <taxon>Bacillati</taxon>
        <taxon>Cyanobacteriota</taxon>
        <taxon>Cyanophyceae</taxon>
        <taxon>Coleofasciculales</taxon>
        <taxon>Coleofasciculaceae</taxon>
        <taxon>Moorena</taxon>
    </lineage>
</organism>
<protein>
    <submittedName>
        <fullName evidence="10">ABC-type multidrug transport system, permease component</fullName>
    </submittedName>
</protein>
<evidence type="ECO:0000256" key="3">
    <source>
        <dbReference type="ARBA" id="ARBA00022448"/>
    </source>
</evidence>
<evidence type="ECO:0000256" key="8">
    <source>
        <dbReference type="SAM" id="Phobius"/>
    </source>
</evidence>
<feature type="transmembrane region" description="Helical" evidence="8">
    <location>
        <begin position="20"/>
        <end position="40"/>
    </location>
</feature>
<keyword evidence="6 8" id="KW-1133">Transmembrane helix</keyword>